<dbReference type="GO" id="GO:0005524">
    <property type="term" value="F:ATP binding"/>
    <property type="evidence" value="ECO:0007669"/>
    <property type="project" value="UniProtKB-KW"/>
</dbReference>
<dbReference type="PANTHER" id="PTHR46268">
    <property type="entry name" value="STRESS RESPONSE PROTEIN NHAX"/>
    <property type="match status" value="1"/>
</dbReference>
<proteinExistence type="inferred from homology"/>
<comment type="caution">
    <text evidence="5">The sequence shown here is derived from an EMBL/GenBank/DDBJ whole genome shotgun (WGS) entry which is preliminary data.</text>
</comment>
<dbReference type="PANTHER" id="PTHR46268:SF27">
    <property type="entry name" value="UNIVERSAL STRESS PROTEIN RV2623"/>
    <property type="match status" value="1"/>
</dbReference>
<protein>
    <submittedName>
        <fullName evidence="5">Universal stress protein UspA</fullName>
    </submittedName>
</protein>
<dbReference type="Proteomes" id="UP000597444">
    <property type="component" value="Unassembled WGS sequence"/>
</dbReference>
<evidence type="ECO:0000256" key="2">
    <source>
        <dbReference type="ARBA" id="ARBA00022741"/>
    </source>
</evidence>
<dbReference type="CDD" id="cd00293">
    <property type="entry name" value="USP-like"/>
    <property type="match status" value="2"/>
</dbReference>
<comment type="similarity">
    <text evidence="1">Belongs to the universal stress protein A family.</text>
</comment>
<keyword evidence="3" id="KW-0067">ATP-binding</keyword>
<organism evidence="5 6">
    <name type="scientific">Reticulibacter mediterranei</name>
    <dbReference type="NCBI Taxonomy" id="2778369"/>
    <lineage>
        <taxon>Bacteria</taxon>
        <taxon>Bacillati</taxon>
        <taxon>Chloroflexota</taxon>
        <taxon>Ktedonobacteria</taxon>
        <taxon>Ktedonobacterales</taxon>
        <taxon>Reticulibacteraceae</taxon>
        <taxon>Reticulibacter</taxon>
    </lineage>
</organism>
<evidence type="ECO:0000256" key="3">
    <source>
        <dbReference type="ARBA" id="ARBA00022840"/>
    </source>
</evidence>
<evidence type="ECO:0000313" key="6">
    <source>
        <dbReference type="Proteomes" id="UP000597444"/>
    </source>
</evidence>
<feature type="domain" description="UspA" evidence="4">
    <location>
        <begin position="160"/>
        <end position="317"/>
    </location>
</feature>
<name>A0A8J3N4Z4_9CHLR</name>
<dbReference type="InterPro" id="IPR006015">
    <property type="entry name" value="Universal_stress_UspA"/>
</dbReference>
<evidence type="ECO:0000256" key="1">
    <source>
        <dbReference type="ARBA" id="ARBA00008791"/>
    </source>
</evidence>
<evidence type="ECO:0000259" key="4">
    <source>
        <dbReference type="Pfam" id="PF00582"/>
    </source>
</evidence>
<gene>
    <name evidence="5" type="ORF">KSF_088000</name>
</gene>
<dbReference type="Pfam" id="PF00582">
    <property type="entry name" value="Usp"/>
    <property type="match status" value="2"/>
</dbReference>
<reference evidence="5" key="1">
    <citation type="submission" date="2020-10" db="EMBL/GenBank/DDBJ databases">
        <title>Taxonomic study of unclassified bacteria belonging to the class Ktedonobacteria.</title>
        <authorList>
            <person name="Yabe S."/>
            <person name="Wang C.M."/>
            <person name="Zheng Y."/>
            <person name="Sakai Y."/>
            <person name="Cavaletti L."/>
            <person name="Monciardini P."/>
            <person name="Donadio S."/>
        </authorList>
    </citation>
    <scope>NUCLEOTIDE SEQUENCE</scope>
    <source>
        <strain evidence="5">ID150040</strain>
    </source>
</reference>
<evidence type="ECO:0000313" key="5">
    <source>
        <dbReference type="EMBL" id="GHO98752.1"/>
    </source>
</evidence>
<dbReference type="Gene3D" id="3.40.50.620">
    <property type="entry name" value="HUPs"/>
    <property type="match status" value="2"/>
</dbReference>
<dbReference type="EMBL" id="BNJK01000002">
    <property type="protein sequence ID" value="GHO98752.1"/>
    <property type="molecule type" value="Genomic_DNA"/>
</dbReference>
<dbReference type="SUPFAM" id="SSF52402">
    <property type="entry name" value="Adenine nucleotide alpha hydrolases-like"/>
    <property type="match status" value="2"/>
</dbReference>
<keyword evidence="2" id="KW-0547">Nucleotide-binding</keyword>
<dbReference type="PRINTS" id="PR01438">
    <property type="entry name" value="UNVRSLSTRESS"/>
</dbReference>
<accession>A0A8J3N4Z4</accession>
<dbReference type="InterPro" id="IPR006016">
    <property type="entry name" value="UspA"/>
</dbReference>
<sequence>MFEHILVPLDGSERAEQAIPVATRIARATKGSVTLLHAASLEFFYVPSHTLSSSYALLEAELAQARQYLESTVRLEAFTDIKVHRVSLSGIAHQMILSYAKTQGVDLIVLCRHGSTGLKRWALGSVAQKVIRESPAPILVLPEESQQAKPLCPDETSDIRLLVALDGSSLAETVLVSAVHLAAALASPQRGQVHLLRVVPLLTREEEVIYQRYHISLEMRLALLSDAASYLQVVSEKVTRELADGLGIGISWSIKEGRDVAEMLLNMAEVSERITRERPYDAMALTTHGRSGWQRWLMGSITERVLAHAHLPLLIIRPQAVQEQKS</sequence>
<dbReference type="AlphaFoldDB" id="A0A8J3N4Z4"/>
<keyword evidence="6" id="KW-1185">Reference proteome</keyword>
<feature type="domain" description="UspA" evidence="4">
    <location>
        <begin position="1"/>
        <end position="142"/>
    </location>
</feature>
<dbReference type="InterPro" id="IPR014729">
    <property type="entry name" value="Rossmann-like_a/b/a_fold"/>
</dbReference>